<accession>A0A1I7YMB3</accession>
<dbReference type="WBParaSite" id="L893_g17551.t1">
    <property type="protein sequence ID" value="L893_g17551.t1"/>
    <property type="gene ID" value="L893_g17551"/>
</dbReference>
<dbReference type="AlphaFoldDB" id="A0A1I7YMB3"/>
<name>A0A1I7YMB3_9BILA</name>
<protein>
    <submittedName>
        <fullName evidence="2">Uncharacterized protein</fullName>
    </submittedName>
</protein>
<dbReference type="Proteomes" id="UP000095287">
    <property type="component" value="Unplaced"/>
</dbReference>
<keyword evidence="1" id="KW-1185">Reference proteome</keyword>
<reference evidence="2" key="1">
    <citation type="submission" date="2016-11" db="UniProtKB">
        <authorList>
            <consortium name="WormBaseParasite"/>
        </authorList>
    </citation>
    <scope>IDENTIFICATION</scope>
</reference>
<proteinExistence type="predicted"/>
<evidence type="ECO:0000313" key="2">
    <source>
        <dbReference type="WBParaSite" id="L893_g17551.t1"/>
    </source>
</evidence>
<sequence length="66" mass="7903">MNYRGRREIISSHVTMVDHKCGCDELLKRRDFYIRQLGCVSLRRSSGQDLQQFIRSNRFSEMPKRP</sequence>
<evidence type="ECO:0000313" key="1">
    <source>
        <dbReference type="Proteomes" id="UP000095287"/>
    </source>
</evidence>
<organism evidence="1 2">
    <name type="scientific">Steinernema glaseri</name>
    <dbReference type="NCBI Taxonomy" id="37863"/>
    <lineage>
        <taxon>Eukaryota</taxon>
        <taxon>Metazoa</taxon>
        <taxon>Ecdysozoa</taxon>
        <taxon>Nematoda</taxon>
        <taxon>Chromadorea</taxon>
        <taxon>Rhabditida</taxon>
        <taxon>Tylenchina</taxon>
        <taxon>Panagrolaimomorpha</taxon>
        <taxon>Strongyloidoidea</taxon>
        <taxon>Steinernematidae</taxon>
        <taxon>Steinernema</taxon>
    </lineage>
</organism>